<dbReference type="GO" id="GO:0003677">
    <property type="term" value="F:DNA binding"/>
    <property type="evidence" value="ECO:0007669"/>
    <property type="project" value="UniProtKB-KW"/>
</dbReference>
<gene>
    <name evidence="7" type="ORF">LCGC14_0423690</name>
</gene>
<evidence type="ECO:0000313" key="7">
    <source>
        <dbReference type="EMBL" id="KKN71129.1"/>
    </source>
</evidence>
<dbReference type="PANTHER" id="PTHR44688">
    <property type="entry name" value="DNA-BINDING TRANSCRIPTIONAL ACTIVATOR DEVR_DOSR"/>
    <property type="match status" value="1"/>
</dbReference>
<comment type="caution">
    <text evidence="7">The sequence shown here is derived from an EMBL/GenBank/DDBJ whole genome shotgun (WGS) entry which is preliminary data.</text>
</comment>
<dbReference type="PROSITE" id="PS50043">
    <property type="entry name" value="HTH_LUXR_2"/>
    <property type="match status" value="1"/>
</dbReference>
<organism evidence="7">
    <name type="scientific">marine sediment metagenome</name>
    <dbReference type="NCBI Taxonomy" id="412755"/>
    <lineage>
        <taxon>unclassified sequences</taxon>
        <taxon>metagenomes</taxon>
        <taxon>ecological metagenomes</taxon>
    </lineage>
</organism>
<dbReference type="Pfam" id="PF24883">
    <property type="entry name" value="NPHP3_N"/>
    <property type="match status" value="1"/>
</dbReference>
<dbReference type="PANTHER" id="PTHR44688:SF16">
    <property type="entry name" value="DNA-BINDING TRANSCRIPTIONAL ACTIVATOR DEVR_DOSR"/>
    <property type="match status" value="1"/>
</dbReference>
<feature type="region of interest" description="Disordered" evidence="5">
    <location>
        <begin position="1"/>
        <end position="20"/>
    </location>
</feature>
<dbReference type="SUPFAM" id="SSF46894">
    <property type="entry name" value="C-terminal effector domain of the bipartite response regulators"/>
    <property type="match status" value="1"/>
</dbReference>
<dbReference type="PROSITE" id="PS00622">
    <property type="entry name" value="HTH_LUXR_1"/>
    <property type="match status" value="1"/>
</dbReference>
<keyword evidence="3" id="KW-0238">DNA-binding</keyword>
<dbReference type="CDD" id="cd06170">
    <property type="entry name" value="LuxR_C_like"/>
    <property type="match status" value="1"/>
</dbReference>
<dbReference type="Gene3D" id="3.40.50.300">
    <property type="entry name" value="P-loop containing nucleotide triphosphate hydrolases"/>
    <property type="match status" value="1"/>
</dbReference>
<keyword evidence="2" id="KW-0805">Transcription regulation</keyword>
<accession>A0A0F9SW54</accession>
<dbReference type="EMBL" id="LAZR01000389">
    <property type="protein sequence ID" value="KKN71129.1"/>
    <property type="molecule type" value="Genomic_DNA"/>
</dbReference>
<dbReference type="InterPro" id="IPR027417">
    <property type="entry name" value="P-loop_NTPase"/>
</dbReference>
<evidence type="ECO:0000259" key="6">
    <source>
        <dbReference type="PROSITE" id="PS50043"/>
    </source>
</evidence>
<proteinExistence type="predicted"/>
<dbReference type="GO" id="GO:0006355">
    <property type="term" value="P:regulation of DNA-templated transcription"/>
    <property type="evidence" value="ECO:0007669"/>
    <property type="project" value="InterPro"/>
</dbReference>
<evidence type="ECO:0000256" key="3">
    <source>
        <dbReference type="ARBA" id="ARBA00023125"/>
    </source>
</evidence>
<evidence type="ECO:0000256" key="4">
    <source>
        <dbReference type="ARBA" id="ARBA00023163"/>
    </source>
</evidence>
<dbReference type="SMART" id="SM00421">
    <property type="entry name" value="HTH_LUXR"/>
    <property type="match status" value="1"/>
</dbReference>
<name>A0A0F9SW54_9ZZZZ</name>
<dbReference type="InterPro" id="IPR059106">
    <property type="entry name" value="WHD_MalT"/>
</dbReference>
<dbReference type="Pfam" id="PF00196">
    <property type="entry name" value="GerE"/>
    <property type="match status" value="1"/>
</dbReference>
<evidence type="ECO:0000256" key="1">
    <source>
        <dbReference type="ARBA" id="ARBA00022737"/>
    </source>
</evidence>
<dbReference type="InterPro" id="IPR000792">
    <property type="entry name" value="Tscrpt_reg_LuxR_C"/>
</dbReference>
<feature type="domain" description="HTH luxR-type" evidence="6">
    <location>
        <begin position="836"/>
        <end position="900"/>
    </location>
</feature>
<dbReference type="Gene3D" id="1.10.10.10">
    <property type="entry name" value="Winged helix-like DNA-binding domain superfamily/Winged helix DNA-binding domain"/>
    <property type="match status" value="1"/>
</dbReference>
<reference evidence="7" key="1">
    <citation type="journal article" date="2015" name="Nature">
        <title>Complex archaea that bridge the gap between prokaryotes and eukaryotes.</title>
        <authorList>
            <person name="Spang A."/>
            <person name="Saw J.H."/>
            <person name="Jorgensen S.L."/>
            <person name="Zaremba-Niedzwiedzka K."/>
            <person name="Martijn J."/>
            <person name="Lind A.E."/>
            <person name="van Eijk R."/>
            <person name="Schleper C."/>
            <person name="Guy L."/>
            <person name="Ettema T.J."/>
        </authorList>
    </citation>
    <scope>NUCLEOTIDE SEQUENCE</scope>
</reference>
<sequence length="900" mass="100450">MSIRFGVQQSAKASPSGPGNDVPLLLKTKITAPRRGRGILPRPRLEQYAALLNERRLAILKAPPGFGKTTLASIWAEALLAQSHAVAWLSLDAEDNSAQRLLFYLAAALNQANPTLGLSCLGLRAELTFFSTETLASLLINELSCSNQPITLFVDDLHCIDDVVLVEGLHFLLQRAPSHFHLVFISRNELPAELLTHLYADDLLEIGSHQLRFELEETRDLLRKAGYEPQQSSDILCIQESAEGWIAALRAFLLTPAHMVARITPRSICNLFDDVIRHLDEPIRQNLYPLGLLEKFSAGLLNRLLGHRAASELLDMLQQRQLFFTALDPEETWFSLHPLFRDHLKKAYLRQHETEAREVMVQAAHWFAERKLWLDAIRLGLESGEVWQVKVWIEHCATTLVEQGDFTTLVVLEQRWKLQSTECPLPLKMARAWAMGLALENGSAHKLAKQIEAELWGVSDKGQSSSIYWEVQALQAMLLGLADHNMRSGPLARACHRSSEARPWVTNVLLNLMSGSLLREANWEDFYQLPPTVDAQDGNRGYFLHECYRQSLTGLAEGLQGRIGCAVDGLQALVERIDHSFSDGLATPNPVLLALPNALLAHFHYLRGDIPHATQYLQGCLDYVNMGGFLDCIAHAFVTSARLQWQQGQGARARRTLEQMSALAQLREWPRLQSWALMERVRICLLDSRVREAAGCLRELQQIRDMTLDDGGVDRDQFALLAELWLGLSGQAVRAELVSDAQTLLVDLRRRQYWLMVAELGLALGFYLAMQKNRQGEDILTESLGLIRDSGAVALLRDIGVAQACGSLSDYIPAGWRAEVTALFGRSAVLEEASSVCPALLALTVKERQVMQLVAEGKSNKQIAKDLSVTPETIKSHMKSIFAKLKVDSRAQAAVMLQQG</sequence>
<evidence type="ECO:0000256" key="2">
    <source>
        <dbReference type="ARBA" id="ARBA00023015"/>
    </source>
</evidence>
<dbReference type="InterPro" id="IPR056884">
    <property type="entry name" value="NPHP3-like_N"/>
</dbReference>
<protein>
    <recommendedName>
        <fullName evidence="6">HTH luxR-type domain-containing protein</fullName>
    </recommendedName>
</protein>
<dbReference type="AlphaFoldDB" id="A0A0F9SW54"/>
<keyword evidence="4" id="KW-0804">Transcription</keyword>
<dbReference type="InterPro" id="IPR036388">
    <property type="entry name" value="WH-like_DNA-bd_sf"/>
</dbReference>
<keyword evidence="1" id="KW-0677">Repeat</keyword>
<evidence type="ECO:0000256" key="5">
    <source>
        <dbReference type="SAM" id="MobiDB-lite"/>
    </source>
</evidence>
<dbReference type="SUPFAM" id="SSF52540">
    <property type="entry name" value="P-loop containing nucleoside triphosphate hydrolases"/>
    <property type="match status" value="1"/>
</dbReference>
<dbReference type="Pfam" id="PF25873">
    <property type="entry name" value="WHD_MalT"/>
    <property type="match status" value="1"/>
</dbReference>
<dbReference type="PRINTS" id="PR00038">
    <property type="entry name" value="HTHLUXR"/>
</dbReference>
<dbReference type="InterPro" id="IPR016032">
    <property type="entry name" value="Sig_transdc_resp-reg_C-effctor"/>
</dbReference>